<dbReference type="Gene3D" id="3.30.230.10">
    <property type="match status" value="1"/>
</dbReference>
<feature type="compositionally biased region" description="Basic and acidic residues" evidence="1">
    <location>
        <begin position="341"/>
        <end position="352"/>
    </location>
</feature>
<evidence type="ECO:0000256" key="1">
    <source>
        <dbReference type="SAM" id="MobiDB-lite"/>
    </source>
</evidence>
<dbReference type="GO" id="GO:0042256">
    <property type="term" value="P:cytosolic ribosome assembly"/>
    <property type="evidence" value="ECO:0007669"/>
    <property type="project" value="TreeGrafter"/>
</dbReference>
<keyword evidence="3" id="KW-1185">Reference proteome</keyword>
<accession>X6NE15</accession>
<dbReference type="InterPro" id="IPR014721">
    <property type="entry name" value="Ribsml_uS5_D2-typ_fold_subgr"/>
</dbReference>
<dbReference type="SUPFAM" id="SSF54980">
    <property type="entry name" value="EF-G C-terminal domain-like"/>
    <property type="match status" value="2"/>
</dbReference>
<proteinExistence type="predicted"/>
<comment type="caution">
    <text evidence="2">The sequence shown here is derived from an EMBL/GenBank/DDBJ whole genome shotgun (WGS) entry which is preliminary data.</text>
</comment>
<feature type="region of interest" description="Disordered" evidence="1">
    <location>
        <begin position="49"/>
        <end position="74"/>
    </location>
</feature>
<dbReference type="AlphaFoldDB" id="X6NE15"/>
<dbReference type="EMBL" id="ASPP01009552">
    <property type="protein sequence ID" value="ETO23979.1"/>
    <property type="molecule type" value="Genomic_DNA"/>
</dbReference>
<dbReference type="InterPro" id="IPR020568">
    <property type="entry name" value="Ribosomal_Su5_D2-typ_SF"/>
</dbReference>
<dbReference type="GO" id="GO:0043022">
    <property type="term" value="F:ribosome binding"/>
    <property type="evidence" value="ECO:0007669"/>
    <property type="project" value="TreeGrafter"/>
</dbReference>
<reference evidence="2 3" key="1">
    <citation type="journal article" date="2013" name="Curr. Biol.">
        <title>The Genome of the Foraminiferan Reticulomyxa filosa.</title>
        <authorList>
            <person name="Glockner G."/>
            <person name="Hulsmann N."/>
            <person name="Schleicher M."/>
            <person name="Noegel A.A."/>
            <person name="Eichinger L."/>
            <person name="Gallinger C."/>
            <person name="Pawlowski J."/>
            <person name="Sierra R."/>
            <person name="Euteneuer U."/>
            <person name="Pillet L."/>
            <person name="Moustafa A."/>
            <person name="Platzer M."/>
            <person name="Groth M."/>
            <person name="Szafranski K."/>
            <person name="Schliwa M."/>
        </authorList>
    </citation>
    <scope>NUCLEOTIDE SEQUENCE [LARGE SCALE GENOMIC DNA]</scope>
</reference>
<dbReference type="PANTHER" id="PTHR42908">
    <property type="entry name" value="TRANSLATION ELONGATION FACTOR-RELATED"/>
    <property type="match status" value="1"/>
</dbReference>
<evidence type="ECO:0000313" key="2">
    <source>
        <dbReference type="EMBL" id="ETO23979.1"/>
    </source>
</evidence>
<dbReference type="CDD" id="cd04096">
    <property type="entry name" value="eEF2_snRNP_like_C"/>
    <property type="match status" value="1"/>
</dbReference>
<sequence length="352" mass="40177">MFWNWLFSIAAFGPRQTGCNMLFVTCKDFFPHFSIKKQLQDIEKKYAGEQKLEKEKEEDDDDDDDDDDGQQQSSKQEALETFFNSIVQAVIHGFQLTTSQGPLCHESMYGVGFVIHQITALPWKDTSKPDPFGPISGQVLSVIQKAFVDAFLSQSPRLVHPMYKCFIQGSSEVLGSIYDVIGKRKGKITGDSIVEGTNLFDIRATLPVVASFGFANGIIFFLSILCKHIGVNDNNFFVCGLSELREQTEGNVVPQLTFSHWEVLDDDPLWIPMTTEEIEKYGESSNIEMYAKTLIDEVRKRKGMHIHKQIVAHAEKQFFRKKKFVYKQERVPSGQEMVSKQTEKKRDTFEKV</sequence>
<organism evidence="2 3">
    <name type="scientific">Reticulomyxa filosa</name>
    <dbReference type="NCBI Taxonomy" id="46433"/>
    <lineage>
        <taxon>Eukaryota</taxon>
        <taxon>Sar</taxon>
        <taxon>Rhizaria</taxon>
        <taxon>Retaria</taxon>
        <taxon>Foraminifera</taxon>
        <taxon>Monothalamids</taxon>
        <taxon>Reticulomyxidae</taxon>
        <taxon>Reticulomyxa</taxon>
    </lineage>
</organism>
<dbReference type="Gene3D" id="3.30.70.240">
    <property type="match status" value="2"/>
</dbReference>
<dbReference type="GO" id="GO:0005829">
    <property type="term" value="C:cytosol"/>
    <property type="evidence" value="ECO:0007669"/>
    <property type="project" value="TreeGrafter"/>
</dbReference>
<feature type="compositionally biased region" description="Acidic residues" evidence="1">
    <location>
        <begin position="56"/>
        <end position="69"/>
    </location>
</feature>
<gene>
    <name evidence="2" type="ORF">RFI_13179</name>
</gene>
<dbReference type="SUPFAM" id="SSF54211">
    <property type="entry name" value="Ribosomal protein S5 domain 2-like"/>
    <property type="match status" value="1"/>
</dbReference>
<dbReference type="GO" id="GO:1990904">
    <property type="term" value="C:ribonucleoprotein complex"/>
    <property type="evidence" value="ECO:0007669"/>
    <property type="project" value="TreeGrafter"/>
</dbReference>
<feature type="region of interest" description="Disordered" evidence="1">
    <location>
        <begin position="331"/>
        <end position="352"/>
    </location>
</feature>
<dbReference type="PANTHER" id="PTHR42908:SF3">
    <property type="entry name" value="ELONGATION FACTOR-LIKE GTPASE 1"/>
    <property type="match status" value="1"/>
</dbReference>
<name>X6NE15_RETFI</name>
<dbReference type="InterPro" id="IPR035647">
    <property type="entry name" value="EFG_III/V"/>
</dbReference>
<evidence type="ECO:0000313" key="3">
    <source>
        <dbReference type="Proteomes" id="UP000023152"/>
    </source>
</evidence>
<dbReference type="GO" id="GO:0003924">
    <property type="term" value="F:GTPase activity"/>
    <property type="evidence" value="ECO:0007669"/>
    <property type="project" value="TreeGrafter"/>
</dbReference>
<dbReference type="OrthoDB" id="364892at2759"/>
<dbReference type="Proteomes" id="UP000023152">
    <property type="component" value="Unassembled WGS sequence"/>
</dbReference>
<protein>
    <submittedName>
        <fullName evidence="2">Uncharacterized protein</fullName>
    </submittedName>
</protein>